<dbReference type="InterPro" id="IPR011701">
    <property type="entry name" value="MFS"/>
</dbReference>
<proteinExistence type="predicted"/>
<comment type="caution">
    <text evidence="7">The sequence shown here is derived from an EMBL/GenBank/DDBJ whole genome shotgun (WGS) entry which is preliminary data.</text>
</comment>
<feature type="transmembrane region" description="Helical" evidence="5">
    <location>
        <begin position="108"/>
        <end position="126"/>
    </location>
</feature>
<feature type="transmembrane region" description="Helical" evidence="5">
    <location>
        <begin position="308"/>
        <end position="328"/>
    </location>
</feature>
<feature type="transmembrane region" description="Helical" evidence="5">
    <location>
        <begin position="398"/>
        <end position="421"/>
    </location>
</feature>
<feature type="transmembrane region" description="Helical" evidence="5">
    <location>
        <begin position="132"/>
        <end position="155"/>
    </location>
</feature>
<feature type="transmembrane region" description="Helical" evidence="5">
    <location>
        <begin position="334"/>
        <end position="359"/>
    </location>
</feature>
<dbReference type="Gene3D" id="1.20.1250.20">
    <property type="entry name" value="MFS general substrate transporter like domains"/>
    <property type="match status" value="1"/>
</dbReference>
<sequence length="425" mass="43209">MEGELRGCRRRAFRLLAAMRCAGHRVTRVFPTSRPATTRIVLVVVTIALAAAMLRAPIVAVAPVAPQLGADLGVSAAALGLLTSIPVLAFALCSPLAVAVVRRGGPDFALAVGLLGAVLGCLIRSAGGFGTALVGTAVIGVFLTIGNVVVPVVIAREFPPHRVHIMTGVYTSAINVGTMTVTLATAPLAGVVGWRAAIALWAVFGVAAVCTWVALLGFRDVCTPRREAAPVRDADAAPRRSVLRAGSTWALGAAFAGQAFSYYAMTAWLPTLLLDRGFGQAAAGAIAALFQVAGIAGALLLPLLSRVSILAGVLAVAIGWLTVPVGFLLAPDLWALWCLIGGAAQGGGLTVIFIMISALGGTQHEVTGRSGIVQGLGYAVAAIGPTVVGALHELTGGWTAPLLTVIVAVVLFGTVGSAVAARIRH</sequence>
<reference evidence="8" key="1">
    <citation type="submission" date="2019-09" db="EMBL/GenBank/DDBJ databases">
        <title>Mumia zhuanghuii sp. nov. isolated from the intestinal contents of plateau pika (Ochotona curzoniae) in the Qinghai-Tibet plateau of China.</title>
        <authorList>
            <person name="Tian Z."/>
        </authorList>
    </citation>
    <scope>NUCLEOTIDE SEQUENCE [LARGE SCALE GENOMIC DNA]</scope>
    <source>
        <strain evidence="8">L-033</strain>
    </source>
</reference>
<dbReference type="InterPro" id="IPR052524">
    <property type="entry name" value="MFS_Cyanate_Porter"/>
</dbReference>
<dbReference type="GO" id="GO:0005886">
    <property type="term" value="C:plasma membrane"/>
    <property type="evidence" value="ECO:0007669"/>
    <property type="project" value="UniProtKB-SubCell"/>
</dbReference>
<protein>
    <submittedName>
        <fullName evidence="7">MFS transporter</fullName>
    </submittedName>
</protein>
<evidence type="ECO:0000256" key="5">
    <source>
        <dbReference type="SAM" id="Phobius"/>
    </source>
</evidence>
<name>A0A5N0TAV6_9MICO</name>
<dbReference type="Pfam" id="PF07690">
    <property type="entry name" value="MFS_1"/>
    <property type="match status" value="1"/>
</dbReference>
<dbReference type="AlphaFoldDB" id="A0A5N0TAV6"/>
<comment type="subcellular location">
    <subcellularLocation>
        <location evidence="1">Cell membrane</location>
        <topology evidence="1">Multi-pass membrane protein</topology>
    </subcellularLocation>
</comment>
<keyword evidence="3 5" id="KW-1133">Transmembrane helix</keyword>
<keyword evidence="4 5" id="KW-0472">Membrane</keyword>
<evidence type="ECO:0000256" key="2">
    <source>
        <dbReference type="ARBA" id="ARBA00022692"/>
    </source>
</evidence>
<dbReference type="Proteomes" id="UP000326838">
    <property type="component" value="Unassembled WGS sequence"/>
</dbReference>
<feature type="transmembrane region" description="Helical" evidence="5">
    <location>
        <begin position="198"/>
        <end position="218"/>
    </location>
</feature>
<evidence type="ECO:0000256" key="4">
    <source>
        <dbReference type="ARBA" id="ARBA00023136"/>
    </source>
</evidence>
<dbReference type="InterPro" id="IPR020846">
    <property type="entry name" value="MFS_dom"/>
</dbReference>
<evidence type="ECO:0000313" key="8">
    <source>
        <dbReference type="Proteomes" id="UP000326838"/>
    </source>
</evidence>
<keyword evidence="2 5" id="KW-0812">Transmembrane</keyword>
<feature type="domain" description="Major facilitator superfamily (MFS) profile" evidence="6">
    <location>
        <begin position="41"/>
        <end position="425"/>
    </location>
</feature>
<dbReference type="SUPFAM" id="SSF103473">
    <property type="entry name" value="MFS general substrate transporter"/>
    <property type="match status" value="1"/>
</dbReference>
<organism evidence="7 8">
    <name type="scientific">Microbacterium caowuchunii</name>
    <dbReference type="NCBI Taxonomy" id="2614638"/>
    <lineage>
        <taxon>Bacteria</taxon>
        <taxon>Bacillati</taxon>
        <taxon>Actinomycetota</taxon>
        <taxon>Actinomycetes</taxon>
        <taxon>Micrococcales</taxon>
        <taxon>Microbacteriaceae</taxon>
        <taxon>Microbacterium</taxon>
    </lineage>
</organism>
<evidence type="ECO:0000256" key="1">
    <source>
        <dbReference type="ARBA" id="ARBA00004651"/>
    </source>
</evidence>
<feature type="transmembrane region" description="Helical" evidence="5">
    <location>
        <begin position="167"/>
        <end position="192"/>
    </location>
</feature>
<dbReference type="PANTHER" id="PTHR23523">
    <property type="match status" value="1"/>
</dbReference>
<evidence type="ECO:0000259" key="6">
    <source>
        <dbReference type="PROSITE" id="PS50850"/>
    </source>
</evidence>
<keyword evidence="8" id="KW-1185">Reference proteome</keyword>
<feature type="transmembrane region" description="Helical" evidence="5">
    <location>
        <begin position="281"/>
        <end position="301"/>
    </location>
</feature>
<dbReference type="GO" id="GO:0022857">
    <property type="term" value="F:transmembrane transporter activity"/>
    <property type="evidence" value="ECO:0007669"/>
    <property type="project" value="InterPro"/>
</dbReference>
<evidence type="ECO:0000313" key="7">
    <source>
        <dbReference type="EMBL" id="KAA9132145.1"/>
    </source>
</evidence>
<accession>A0A5N0TAV6</accession>
<dbReference type="PROSITE" id="PS50850">
    <property type="entry name" value="MFS"/>
    <property type="match status" value="1"/>
</dbReference>
<feature type="transmembrane region" description="Helical" evidence="5">
    <location>
        <begin position="77"/>
        <end position="101"/>
    </location>
</feature>
<feature type="transmembrane region" description="Helical" evidence="5">
    <location>
        <begin position="40"/>
        <end position="65"/>
    </location>
</feature>
<dbReference type="InterPro" id="IPR036259">
    <property type="entry name" value="MFS_trans_sf"/>
</dbReference>
<evidence type="ECO:0000256" key="3">
    <source>
        <dbReference type="ARBA" id="ARBA00022989"/>
    </source>
</evidence>
<dbReference type="EMBL" id="VYUY01000015">
    <property type="protein sequence ID" value="KAA9132145.1"/>
    <property type="molecule type" value="Genomic_DNA"/>
</dbReference>
<gene>
    <name evidence="7" type="ORF">F6B40_10495</name>
</gene>
<feature type="transmembrane region" description="Helical" evidence="5">
    <location>
        <begin position="371"/>
        <end position="392"/>
    </location>
</feature>
<feature type="transmembrane region" description="Helical" evidence="5">
    <location>
        <begin position="249"/>
        <end position="269"/>
    </location>
</feature>
<dbReference type="PANTHER" id="PTHR23523:SF2">
    <property type="entry name" value="2-NITROIMIDAZOLE TRANSPORTER"/>
    <property type="match status" value="1"/>
</dbReference>